<feature type="region of interest" description="Disordered" evidence="1">
    <location>
        <begin position="402"/>
        <end position="457"/>
    </location>
</feature>
<dbReference type="CDD" id="cd07341">
    <property type="entry name" value="M56_BlaR1_MecR1_like"/>
    <property type="match status" value="1"/>
</dbReference>
<feature type="domain" description="Peptidase M56" evidence="3">
    <location>
        <begin position="31"/>
        <end position="362"/>
    </location>
</feature>
<evidence type="ECO:0000313" key="4">
    <source>
        <dbReference type="EMBL" id="QDT43669.1"/>
    </source>
</evidence>
<evidence type="ECO:0000256" key="2">
    <source>
        <dbReference type="SAM" id="Phobius"/>
    </source>
</evidence>
<proteinExistence type="predicted"/>
<accession>A0A517RIH0</accession>
<dbReference type="RefSeq" id="WP_145218521.1">
    <property type="nucleotide sequence ID" value="NZ_CP036269.1"/>
</dbReference>
<evidence type="ECO:0000259" key="3">
    <source>
        <dbReference type="Pfam" id="PF05569"/>
    </source>
</evidence>
<sequence length="1463" mass="162076">MSEPWNEMITLLNYYGEQFWSFSSVMFAQVCVLVIILLLADLFLRHKIRAVTRYWLWSLVLLKLVLPVTLSSPASAAYWLADFIPAVTTIDTSTAVVKNRVTETFKPETLPAKPVLTDRPLVSDTGPHFQPAPAMLPAAASDATPVPPLPNVEAQKAVPAPVLSLEPAAILLLIWMSVVAVLCVFVFLRTLRVRQLTRHAESAPVELVDLMHDCCHLIGLKQDIVKLKLSDRVGSPAICGLWKPTIVLPEHLLDQLNQDQFRQVFVHELAHWKRYDLQLNCLQTLLLILYFYNPMVWVAHFILRRLREQAVDETVLVTLDVQSEQYSSTLLDIAALTPFTDKVSLQLIGILEPRKPLAQRIRRIISRPIPRSAKLGFAGFTMVLLTGILFLPMSRLDQSLAAVEPKEKQTSTTKERTEPESKSKTGFSEQTKNEEVPPPIHADPSQPKSDKKETPAPPHAVLIGRIVDKTGAPVTDAEVILSPEHGGRVITTKSDAEGRYLFPEVKQLGKYYLRVKSKRWVGIQRRSDCPLVNLTDEFNTIQDVTLERACRLQIEAVDEQGNPVPRVRVYAKSMADTNQYSSETVTTDQQGQAILGLKPSEFKYKIATSSPNYGFAKLIVKLDDPEKIVKYQLVQRRGIDVRGQVLCSDGKPPAGWKINALPDWWNFGRYPSGYEIGKDGSFTLPHIVPEKYNVSVSVPMGGRSYSPRTVLGPTNLLSQEQPLSLKLNYPSPASLVSLSGKIQYSGGGRPQRGFWIFANSDEPLRRGSVYIRPGQTEFRFDPIQRGQYKLKIESPGLELKGGDFTVRAPAKEIKLNVVVKGKPKLQGTVVDGDTSKPVTEYQVSVIKTRTLRGPNYAQNPRWMNVDNAAGKFEVEVNGPGVYVVQVAAAGFAPALSESINTDSSQGKPIQIRLKVGSSLSGTVVDEKGQPIDGATVIPLSKSRGVSPTSLGAFTTEDGATKTVDGKFTLKHLGFEKESLKVTHPDYAFTIVEEIDLKASPVPDIKITLKRGGTVKGLVTDAAGQPEPNTTLFFRDSAAYNGDSSSQDGLLATVITDEKGEYTVSHLPEVISNVIRAEEWTSNGVVRQTILPENGQTSKLNLGGRPKVSGLLKVNGKPLANRRLLFAGESPNSGIFRAYSVTGSNGSFEFYGAGPAERTLYYAVPERLNDWVRVDSYRLLSEDQDLGTIDQKIGQLVVNCQPEPTKNMRLTLRAYNPVWTFGRETGILAPRQSNQEPFVFTQVPPGEYELVASRPGYPTVYRKMILSPDNVNASVTLPLSEGTATLRGSLSKELFGPTKAIWLKLWSEDKRLMSRILPDEQGKFTVKHLPAGDYFLTEQDVRDSKKLLQFSLKKNEEKTLNLTPELIGKPSPKPGFRVIKVFTENGIPLPGCEVQLKSATGTISRHSQQEERQHFVGTPGTYEMTAKYPGFETLKQKVELIIPDADGSYPKDVTIIVRLKPVDQ</sequence>
<organism evidence="4 5">
    <name type="scientific">Gimesia alba</name>
    <dbReference type="NCBI Taxonomy" id="2527973"/>
    <lineage>
        <taxon>Bacteria</taxon>
        <taxon>Pseudomonadati</taxon>
        <taxon>Planctomycetota</taxon>
        <taxon>Planctomycetia</taxon>
        <taxon>Planctomycetales</taxon>
        <taxon>Planctomycetaceae</taxon>
        <taxon>Gimesia</taxon>
    </lineage>
</organism>
<dbReference type="Gene3D" id="3.30.2010.10">
    <property type="entry name" value="Metalloproteases ('zincins'), catalytic domain"/>
    <property type="match status" value="1"/>
</dbReference>
<dbReference type="PANTHER" id="PTHR34978">
    <property type="entry name" value="POSSIBLE SENSOR-TRANSDUCER PROTEIN BLAR"/>
    <property type="match status" value="1"/>
</dbReference>
<dbReference type="PANTHER" id="PTHR34978:SF3">
    <property type="entry name" value="SLR0241 PROTEIN"/>
    <property type="match status" value="1"/>
</dbReference>
<name>A0A517RIH0_9PLAN</name>
<dbReference type="InterPro" id="IPR008756">
    <property type="entry name" value="Peptidase_M56"/>
</dbReference>
<dbReference type="Gene3D" id="2.60.40.1120">
    <property type="entry name" value="Carboxypeptidase-like, regulatory domain"/>
    <property type="match status" value="3"/>
</dbReference>
<dbReference type="KEGG" id="gaz:Pan241w_37710"/>
<feature type="compositionally biased region" description="Basic and acidic residues" evidence="1">
    <location>
        <begin position="404"/>
        <end position="423"/>
    </location>
</feature>
<dbReference type="Pfam" id="PF05569">
    <property type="entry name" value="Peptidase_M56"/>
    <property type="match status" value="1"/>
</dbReference>
<gene>
    <name evidence="4" type="primary">blaR1_8</name>
    <name evidence="4" type="ORF">Pan241w_37710</name>
</gene>
<dbReference type="InterPro" id="IPR052173">
    <property type="entry name" value="Beta-lactam_resp_regulator"/>
</dbReference>
<keyword evidence="2" id="KW-0472">Membrane</keyword>
<feature type="transmembrane region" description="Helical" evidence="2">
    <location>
        <begin position="20"/>
        <end position="44"/>
    </location>
</feature>
<dbReference type="Proteomes" id="UP000317171">
    <property type="component" value="Chromosome"/>
</dbReference>
<dbReference type="OrthoDB" id="219370at2"/>
<reference evidence="4 5" key="1">
    <citation type="submission" date="2019-02" db="EMBL/GenBank/DDBJ databases">
        <title>Deep-cultivation of Planctomycetes and their phenomic and genomic characterization uncovers novel biology.</title>
        <authorList>
            <person name="Wiegand S."/>
            <person name="Jogler M."/>
            <person name="Boedeker C."/>
            <person name="Pinto D."/>
            <person name="Vollmers J."/>
            <person name="Rivas-Marin E."/>
            <person name="Kohn T."/>
            <person name="Peeters S.H."/>
            <person name="Heuer A."/>
            <person name="Rast P."/>
            <person name="Oberbeckmann S."/>
            <person name="Bunk B."/>
            <person name="Jeske O."/>
            <person name="Meyerdierks A."/>
            <person name="Storesund J.E."/>
            <person name="Kallscheuer N."/>
            <person name="Luecker S."/>
            <person name="Lage O.M."/>
            <person name="Pohl T."/>
            <person name="Merkel B.J."/>
            <person name="Hornburger P."/>
            <person name="Mueller R.-W."/>
            <person name="Bruemmer F."/>
            <person name="Labrenz M."/>
            <person name="Spormann A.M."/>
            <person name="Op den Camp H."/>
            <person name="Overmann J."/>
            <person name="Amann R."/>
            <person name="Jetten M.S.M."/>
            <person name="Mascher T."/>
            <person name="Medema M.H."/>
            <person name="Devos D.P."/>
            <person name="Kaster A.-K."/>
            <person name="Ovreas L."/>
            <person name="Rohde M."/>
            <person name="Galperin M.Y."/>
            <person name="Jogler C."/>
        </authorList>
    </citation>
    <scope>NUCLEOTIDE SEQUENCE [LARGE SCALE GENOMIC DNA]</scope>
    <source>
        <strain evidence="4 5">Pan241w</strain>
    </source>
</reference>
<keyword evidence="2" id="KW-0812">Transmembrane</keyword>
<evidence type="ECO:0000256" key="1">
    <source>
        <dbReference type="SAM" id="MobiDB-lite"/>
    </source>
</evidence>
<dbReference type="InterPro" id="IPR008969">
    <property type="entry name" value="CarboxyPept-like_regulatory"/>
</dbReference>
<dbReference type="Pfam" id="PF13620">
    <property type="entry name" value="CarboxypepD_reg"/>
    <property type="match status" value="1"/>
</dbReference>
<dbReference type="EMBL" id="CP036269">
    <property type="protein sequence ID" value="QDT43669.1"/>
    <property type="molecule type" value="Genomic_DNA"/>
</dbReference>
<dbReference type="SUPFAM" id="SSF49464">
    <property type="entry name" value="Carboxypeptidase regulatory domain-like"/>
    <property type="match status" value="3"/>
</dbReference>
<feature type="transmembrane region" description="Helical" evidence="2">
    <location>
        <begin position="281"/>
        <end position="303"/>
    </location>
</feature>
<feature type="transmembrane region" description="Helical" evidence="2">
    <location>
        <begin position="168"/>
        <end position="188"/>
    </location>
</feature>
<protein>
    <submittedName>
        <fullName evidence="4">Regulatory protein BlaR1</fullName>
    </submittedName>
</protein>
<feature type="transmembrane region" description="Helical" evidence="2">
    <location>
        <begin position="56"/>
        <end position="81"/>
    </location>
</feature>
<keyword evidence="2" id="KW-1133">Transmembrane helix</keyword>
<evidence type="ECO:0000313" key="5">
    <source>
        <dbReference type="Proteomes" id="UP000317171"/>
    </source>
</evidence>
<keyword evidence="5" id="KW-1185">Reference proteome</keyword>